<gene>
    <name evidence="2" type="ORF">D1B32_20660</name>
</gene>
<dbReference type="InterPro" id="IPR026881">
    <property type="entry name" value="WYL_dom"/>
</dbReference>
<keyword evidence="3" id="KW-1185">Reference proteome</keyword>
<dbReference type="OrthoDB" id="2112405at2"/>
<comment type="caution">
    <text evidence="2">The sequence shown here is derived from an EMBL/GenBank/DDBJ whole genome shotgun (WGS) entry which is preliminary data.</text>
</comment>
<proteinExistence type="predicted"/>
<dbReference type="RefSeq" id="WP_095313253.1">
    <property type="nucleotide sequence ID" value="NZ_JAMAWL010000002.1"/>
</dbReference>
<evidence type="ECO:0000313" key="3">
    <source>
        <dbReference type="Proteomes" id="UP000285456"/>
    </source>
</evidence>
<protein>
    <recommendedName>
        <fullName evidence="1">WYL domain-containing protein</fullName>
    </recommendedName>
</protein>
<name>A0A417YB83_9BACI</name>
<evidence type="ECO:0000259" key="1">
    <source>
        <dbReference type="Pfam" id="PF13280"/>
    </source>
</evidence>
<dbReference type="EMBL" id="QWEH01000020">
    <property type="protein sequence ID" value="RHW29764.1"/>
    <property type="molecule type" value="Genomic_DNA"/>
</dbReference>
<dbReference type="Pfam" id="PF13280">
    <property type="entry name" value="WYL"/>
    <property type="match status" value="1"/>
</dbReference>
<dbReference type="AlphaFoldDB" id="A0A417YB83"/>
<dbReference type="PROSITE" id="PS52050">
    <property type="entry name" value="WYL"/>
    <property type="match status" value="1"/>
</dbReference>
<evidence type="ECO:0000313" key="2">
    <source>
        <dbReference type="EMBL" id="RHW29764.1"/>
    </source>
</evidence>
<accession>A0A417YB83</accession>
<reference evidence="2 3" key="1">
    <citation type="journal article" date="2007" name="Int. J. Syst. Evol. Microbiol.">
        <title>Oceanobacillus profundus sp. nov., isolated from a deep-sea sediment core.</title>
        <authorList>
            <person name="Kim Y.G."/>
            <person name="Choi D.H."/>
            <person name="Hyun S."/>
            <person name="Cho B.C."/>
        </authorList>
    </citation>
    <scope>NUCLEOTIDE SEQUENCE [LARGE SCALE GENOMIC DNA]</scope>
    <source>
        <strain evidence="2 3">DSM 18246</strain>
    </source>
</reference>
<feature type="domain" description="WYL" evidence="1">
    <location>
        <begin position="3"/>
        <end position="62"/>
    </location>
</feature>
<dbReference type="Proteomes" id="UP000285456">
    <property type="component" value="Unassembled WGS sequence"/>
</dbReference>
<organism evidence="2 3">
    <name type="scientific">Oceanobacillus profundus</name>
    <dbReference type="NCBI Taxonomy" id="372463"/>
    <lineage>
        <taxon>Bacteria</taxon>
        <taxon>Bacillati</taxon>
        <taxon>Bacillota</taxon>
        <taxon>Bacilli</taxon>
        <taxon>Bacillales</taxon>
        <taxon>Bacillaceae</taxon>
        <taxon>Oceanobacillus</taxon>
    </lineage>
</organism>
<sequence length="71" mass="8475">MKLLNHAVHEKIKLEMIYMARNGKVSQRFVRVLEIREDHILAYCFYRKRVRTFKIENILSVQKANRKAASA</sequence>